<organism evidence="2 3">
    <name type="scientific">Acetobacter oeni</name>
    <dbReference type="NCBI Taxonomy" id="304077"/>
    <lineage>
        <taxon>Bacteria</taxon>
        <taxon>Pseudomonadati</taxon>
        <taxon>Pseudomonadota</taxon>
        <taxon>Alphaproteobacteria</taxon>
        <taxon>Acetobacterales</taxon>
        <taxon>Acetobacteraceae</taxon>
        <taxon>Acetobacter</taxon>
    </lineage>
</organism>
<evidence type="ECO:0000313" key="2">
    <source>
        <dbReference type="EMBL" id="GEN62788.1"/>
    </source>
</evidence>
<reference evidence="2 3" key="1">
    <citation type="submission" date="2019-07" db="EMBL/GenBank/DDBJ databases">
        <title>Whole genome shotgun sequence of Acetobacter oeni NBRC 105207.</title>
        <authorList>
            <person name="Hosoyama A."/>
            <person name="Uohara A."/>
            <person name="Ohji S."/>
            <person name="Ichikawa N."/>
        </authorList>
    </citation>
    <scope>NUCLEOTIDE SEQUENCE [LARGE SCALE GENOMIC DNA]</scope>
    <source>
        <strain evidence="2 3">NBRC 105207</strain>
    </source>
</reference>
<keyword evidence="1" id="KW-0472">Membrane</keyword>
<keyword evidence="3" id="KW-1185">Reference proteome</keyword>
<dbReference type="OrthoDB" id="7275924at2"/>
<evidence type="ECO:0000256" key="1">
    <source>
        <dbReference type="SAM" id="Phobius"/>
    </source>
</evidence>
<protein>
    <submittedName>
        <fullName evidence="2">Uncharacterized protein</fullName>
    </submittedName>
</protein>
<keyword evidence="1" id="KW-1133">Transmembrane helix</keyword>
<dbReference type="AlphaFoldDB" id="A0A511XIK5"/>
<dbReference type="EMBL" id="BJYG01000011">
    <property type="protein sequence ID" value="GEN62788.1"/>
    <property type="molecule type" value="Genomic_DNA"/>
</dbReference>
<accession>A0A511XIK5</accession>
<dbReference type="RefSeq" id="WP_146886753.1">
    <property type="nucleotide sequence ID" value="NZ_BJYG01000011.1"/>
</dbReference>
<name>A0A511XIK5_9PROT</name>
<gene>
    <name evidence="2" type="ORF">AOE01nite_10120</name>
</gene>
<feature type="transmembrane region" description="Helical" evidence="1">
    <location>
        <begin position="37"/>
        <end position="60"/>
    </location>
</feature>
<evidence type="ECO:0000313" key="3">
    <source>
        <dbReference type="Proteomes" id="UP000321746"/>
    </source>
</evidence>
<dbReference type="Proteomes" id="UP000321746">
    <property type="component" value="Unassembled WGS sequence"/>
</dbReference>
<proteinExistence type="predicted"/>
<comment type="caution">
    <text evidence="2">The sequence shown here is derived from an EMBL/GenBank/DDBJ whole genome shotgun (WGS) entry which is preliminary data.</text>
</comment>
<sequence length="66" mass="6934">MKKPARFVIGLGVPLVAVMGMIPFVSCFGKTLLGVPTIIVATGSLFFIASASMAACWVLFDRAEVS</sequence>
<keyword evidence="1" id="KW-0812">Transmembrane</keyword>